<feature type="region of interest" description="Disordered" evidence="5">
    <location>
        <begin position="204"/>
        <end position="387"/>
    </location>
</feature>
<dbReference type="GO" id="GO:0097500">
    <property type="term" value="P:receptor localization to non-motile cilium"/>
    <property type="evidence" value="ECO:0007669"/>
    <property type="project" value="TreeGrafter"/>
</dbReference>
<feature type="compositionally biased region" description="Basic residues" evidence="5">
    <location>
        <begin position="330"/>
        <end position="342"/>
    </location>
</feature>
<dbReference type="InterPro" id="IPR006689">
    <property type="entry name" value="Small_GTPase_ARF/SAR"/>
</dbReference>
<dbReference type="FunFam" id="3.40.50.300:FF:000415">
    <property type="entry name" value="ADP-ribosylation factor-like GTPase 13B"/>
    <property type="match status" value="1"/>
</dbReference>
<dbReference type="PANTHER" id="PTHR46090">
    <property type="entry name" value="ADP-RIBOSYLATION FACTOR-LIKE PROTEIN 13B"/>
    <property type="match status" value="1"/>
</dbReference>
<feature type="binding site" evidence="4">
    <location>
        <position position="35"/>
    </location>
    <ligand>
        <name>Mg(2+)</name>
        <dbReference type="ChEBI" id="CHEBI:18420"/>
    </ligand>
</feature>
<dbReference type="PANTHER" id="PTHR46090:SF3">
    <property type="entry name" value="ADP-RIBOSYLATION FACTOR-LIKE PROTEIN 13B"/>
    <property type="match status" value="1"/>
</dbReference>
<feature type="compositionally biased region" description="Pro residues" evidence="5">
    <location>
        <begin position="356"/>
        <end position="373"/>
    </location>
</feature>
<dbReference type="GO" id="GO:0060170">
    <property type="term" value="C:ciliary membrane"/>
    <property type="evidence" value="ECO:0007669"/>
    <property type="project" value="TreeGrafter"/>
</dbReference>
<keyword evidence="2 3" id="KW-0342">GTP-binding</keyword>
<sequence length="387" mass="44134">MFSLMANCCNWLKRWQEPARKVTLVMVGLDNAGKTATVRGIQGENPQDVAPTVGFSKVDLKQGKFEVTIFDLGGGKRIRGIWKNYYSESHGVVFVVDSSDVQRIQETRETMAEVLQHPRIAGKPVLVLANKQDQEGALAEADIIENLSLEKLVNENKCLCQIEPCSAVIGYGKKVDKSIKKGLNWLLSNIAKDYEAITERVQKDTAEQRAYEEQDKKERAERVRRMREERERQEREEAEREGRPIQEEEPDEENFQSPFQPIGNVISENEDKEKERKRQRELQEGSTNSPKADREEDEDEEDNDEESDDTRQTPENNSSGSASAGEQSRKKTSKLHLKRKHRVDPLRTEDAAAEMPMPPPPPEFYKKPLPPVANRPRPNGDAHDVIF</sequence>
<evidence type="ECO:0000256" key="4">
    <source>
        <dbReference type="PIRSR" id="PIRSR606689-2"/>
    </source>
</evidence>
<feature type="binding site" evidence="3">
    <location>
        <position position="74"/>
    </location>
    <ligand>
        <name>GTP</name>
        <dbReference type="ChEBI" id="CHEBI:37565"/>
    </ligand>
</feature>
<dbReference type="Pfam" id="PF00025">
    <property type="entry name" value="Arf"/>
    <property type="match status" value="1"/>
</dbReference>
<evidence type="ECO:0000256" key="5">
    <source>
        <dbReference type="SAM" id="MobiDB-lite"/>
    </source>
</evidence>
<dbReference type="RefSeq" id="XP_054864680.1">
    <property type="nucleotide sequence ID" value="XM_055008705.1"/>
</dbReference>
<feature type="binding site" evidence="3">
    <location>
        <begin position="130"/>
        <end position="133"/>
    </location>
    <ligand>
        <name>GTP</name>
        <dbReference type="ChEBI" id="CHEBI:37565"/>
    </ligand>
</feature>
<dbReference type="NCBIfam" id="TIGR00231">
    <property type="entry name" value="small_GTP"/>
    <property type="match status" value="1"/>
</dbReference>
<dbReference type="InterPro" id="IPR051995">
    <property type="entry name" value="Ciliary_GTPase"/>
</dbReference>
<keyword evidence="1 3" id="KW-0547">Nucleotide-binding</keyword>
<dbReference type="GeneID" id="111587756"/>
<dbReference type="SMART" id="SM00178">
    <property type="entry name" value="SAR"/>
    <property type="match status" value="1"/>
</dbReference>
<dbReference type="GO" id="GO:0097730">
    <property type="term" value="C:non-motile cilium"/>
    <property type="evidence" value="ECO:0007669"/>
    <property type="project" value="TreeGrafter"/>
</dbReference>
<feature type="binding site" evidence="3">
    <location>
        <begin position="28"/>
        <end position="35"/>
    </location>
    <ligand>
        <name>GTP</name>
        <dbReference type="ChEBI" id="CHEBI:37565"/>
    </ligand>
</feature>
<dbReference type="InterPro" id="IPR027417">
    <property type="entry name" value="P-loop_NTPase"/>
</dbReference>
<evidence type="ECO:0000313" key="7">
    <source>
        <dbReference type="Proteomes" id="UP001501940"/>
    </source>
</evidence>
<dbReference type="GeneTree" id="ENSGT00940000156365"/>
<dbReference type="InterPro" id="IPR005225">
    <property type="entry name" value="Small_GTP-bd"/>
</dbReference>
<feature type="compositionally biased region" description="Basic and acidic residues" evidence="5">
    <location>
        <begin position="378"/>
        <end position="387"/>
    </location>
</feature>
<keyword evidence="7" id="KW-1185">Reference proteome</keyword>
<feature type="binding site" evidence="4">
    <location>
        <position position="52"/>
    </location>
    <ligand>
        <name>Mg(2+)</name>
        <dbReference type="ChEBI" id="CHEBI:18420"/>
    </ligand>
</feature>
<feature type="compositionally biased region" description="Basic and acidic residues" evidence="5">
    <location>
        <begin position="204"/>
        <end position="246"/>
    </location>
</feature>
<dbReference type="GO" id="GO:0046872">
    <property type="term" value="F:metal ion binding"/>
    <property type="evidence" value="ECO:0007669"/>
    <property type="project" value="UniProtKB-KW"/>
</dbReference>
<dbReference type="Ensembl" id="ENSAOCT00000015656.2">
    <property type="protein sequence ID" value="ENSAOCP00000000018.2"/>
    <property type="gene ID" value="ENSAOCG00000002828.2"/>
</dbReference>
<gene>
    <name evidence="6" type="primary">ARL13B</name>
</gene>
<dbReference type="SMART" id="SM00177">
    <property type="entry name" value="ARF"/>
    <property type="match status" value="1"/>
</dbReference>
<evidence type="ECO:0000256" key="3">
    <source>
        <dbReference type="PIRSR" id="PIRSR606689-1"/>
    </source>
</evidence>
<dbReference type="CDD" id="cd04161">
    <property type="entry name" value="Arl2l1_Arl13_like"/>
    <property type="match status" value="1"/>
</dbReference>
<dbReference type="PROSITE" id="PS51417">
    <property type="entry name" value="ARF"/>
    <property type="match status" value="1"/>
</dbReference>
<dbReference type="AlphaFoldDB" id="A0A3Q1AGD0"/>
<feature type="compositionally biased region" description="Acidic residues" evidence="5">
    <location>
        <begin position="295"/>
        <end position="308"/>
    </location>
</feature>
<dbReference type="SUPFAM" id="SSF52540">
    <property type="entry name" value="P-loop containing nucleoside triphosphate hydrolases"/>
    <property type="match status" value="1"/>
</dbReference>
<proteinExistence type="predicted"/>
<organism evidence="6 7">
    <name type="scientific">Amphiprion ocellaris</name>
    <name type="common">Clown anemonefish</name>
    <dbReference type="NCBI Taxonomy" id="80972"/>
    <lineage>
        <taxon>Eukaryota</taxon>
        <taxon>Metazoa</taxon>
        <taxon>Chordata</taxon>
        <taxon>Craniata</taxon>
        <taxon>Vertebrata</taxon>
        <taxon>Euteleostomi</taxon>
        <taxon>Actinopterygii</taxon>
        <taxon>Neopterygii</taxon>
        <taxon>Teleostei</taxon>
        <taxon>Neoteleostei</taxon>
        <taxon>Acanthomorphata</taxon>
        <taxon>Ovalentaria</taxon>
        <taxon>Pomacentridae</taxon>
        <taxon>Amphiprion</taxon>
    </lineage>
</organism>
<dbReference type="Proteomes" id="UP001501940">
    <property type="component" value="Chromosome 24"/>
</dbReference>
<keyword evidence="4" id="KW-0479">Metal-binding</keyword>
<reference evidence="6" key="3">
    <citation type="submission" date="2025-09" db="UniProtKB">
        <authorList>
            <consortium name="Ensembl"/>
        </authorList>
    </citation>
    <scope>IDENTIFICATION</scope>
</reference>
<name>A0A3Q1AGD0_AMPOC</name>
<keyword evidence="4" id="KW-0460">Magnesium</keyword>
<accession>A0A3Q1AGD0</accession>
<evidence type="ECO:0008006" key="8">
    <source>
        <dbReference type="Google" id="ProtNLM"/>
    </source>
</evidence>
<protein>
    <recommendedName>
        <fullName evidence="8">ADP-ribosylation factor-like 13b</fullName>
    </recommendedName>
</protein>
<feature type="compositionally biased region" description="Polar residues" evidence="5">
    <location>
        <begin position="313"/>
        <end position="326"/>
    </location>
</feature>
<reference evidence="6 7" key="1">
    <citation type="submission" date="2022-01" db="EMBL/GenBank/DDBJ databases">
        <title>A chromosome-scale genome assembly of the false clownfish, Amphiprion ocellaris.</title>
        <authorList>
            <person name="Ryu T."/>
        </authorList>
    </citation>
    <scope>NUCLEOTIDE SEQUENCE [LARGE SCALE GENOMIC DNA]</scope>
</reference>
<dbReference type="Gene3D" id="3.40.50.300">
    <property type="entry name" value="P-loop containing nucleotide triphosphate hydrolases"/>
    <property type="match status" value="1"/>
</dbReference>
<dbReference type="PRINTS" id="PR00328">
    <property type="entry name" value="SAR1GTPBP"/>
</dbReference>
<dbReference type="OMA" id="QKMEHEQ"/>
<feature type="compositionally biased region" description="Basic and acidic residues" evidence="5">
    <location>
        <begin position="269"/>
        <end position="283"/>
    </location>
</feature>
<dbReference type="GO" id="GO:0005525">
    <property type="term" value="F:GTP binding"/>
    <property type="evidence" value="ECO:0007669"/>
    <property type="project" value="UniProtKB-KW"/>
</dbReference>
<dbReference type="GO" id="GO:1905515">
    <property type="term" value="P:non-motile cilium assembly"/>
    <property type="evidence" value="ECO:0007669"/>
    <property type="project" value="TreeGrafter"/>
</dbReference>
<evidence type="ECO:0000256" key="2">
    <source>
        <dbReference type="ARBA" id="ARBA00023134"/>
    </source>
</evidence>
<dbReference type="GO" id="GO:0031514">
    <property type="term" value="C:motile cilium"/>
    <property type="evidence" value="ECO:0007669"/>
    <property type="project" value="TreeGrafter"/>
</dbReference>
<dbReference type="GO" id="GO:0003924">
    <property type="term" value="F:GTPase activity"/>
    <property type="evidence" value="ECO:0007669"/>
    <property type="project" value="InterPro"/>
</dbReference>
<evidence type="ECO:0000313" key="6">
    <source>
        <dbReference type="Ensembl" id="ENSAOCP00000000018.2"/>
    </source>
</evidence>
<evidence type="ECO:0000256" key="1">
    <source>
        <dbReference type="ARBA" id="ARBA00022741"/>
    </source>
</evidence>
<reference evidence="6" key="2">
    <citation type="submission" date="2025-08" db="UniProtKB">
        <authorList>
            <consortium name="Ensembl"/>
        </authorList>
    </citation>
    <scope>IDENTIFICATION</scope>
</reference>